<accession>B9MQS5</accession>
<dbReference type="EMBL" id="CP001393">
    <property type="protein sequence ID" value="ACM60029.1"/>
    <property type="molecule type" value="Genomic_DNA"/>
</dbReference>
<reference evidence="3" key="1">
    <citation type="submission" date="2009-01" db="EMBL/GenBank/DDBJ databases">
        <title>Complete sequence of chromosome of Anaerocellum thermophilum DSM 6725.</title>
        <authorList>
            <person name="Lucas S."/>
            <person name="Copeland A."/>
            <person name="Lapidus A."/>
            <person name="Glavina del Rio T."/>
            <person name="Tice H."/>
            <person name="Bruce D."/>
            <person name="Goodwin L."/>
            <person name="Pitluck S."/>
            <person name="Sims D."/>
            <person name="Meincke L."/>
            <person name="Brettin T."/>
            <person name="Detter J.C."/>
            <person name="Han C."/>
            <person name="Larimer F."/>
            <person name="Land M."/>
            <person name="Hauser L."/>
            <person name="Kyrpides N."/>
            <person name="Ovchinnikova G."/>
            <person name="Kataeva I."/>
            <person name="Adams M.W.W."/>
        </authorList>
    </citation>
    <scope>NUCLEOTIDE SEQUENCE [LARGE SCALE GENOMIC DNA]</scope>
    <source>
        <strain evidence="3">ATCC BAA-1888 / DSM 6725 / Z-1320</strain>
    </source>
</reference>
<organism evidence="2 3">
    <name type="scientific">Caldicellulosiruptor bescii (strain ATCC BAA-1888 / DSM 6725 / KCTC 15123 / Z-1320)</name>
    <name type="common">Anaerocellum thermophilum</name>
    <dbReference type="NCBI Taxonomy" id="521460"/>
    <lineage>
        <taxon>Bacteria</taxon>
        <taxon>Bacillati</taxon>
        <taxon>Bacillota</taxon>
        <taxon>Bacillota incertae sedis</taxon>
        <taxon>Caldicellulosiruptorales</taxon>
        <taxon>Caldicellulosiruptoraceae</taxon>
        <taxon>Caldicellulosiruptor</taxon>
    </lineage>
</organism>
<evidence type="ECO:0000256" key="1">
    <source>
        <dbReference type="SAM" id="SignalP"/>
    </source>
</evidence>
<dbReference type="Proteomes" id="UP000007723">
    <property type="component" value="Chromosome"/>
</dbReference>
<feature type="signal peptide" evidence="1">
    <location>
        <begin position="1"/>
        <end position="32"/>
    </location>
</feature>
<evidence type="ECO:0000313" key="3">
    <source>
        <dbReference type="Proteomes" id="UP000007723"/>
    </source>
</evidence>
<dbReference type="GeneID" id="31772278"/>
<gene>
    <name evidence="2" type="ordered locus">Athe_0924</name>
</gene>
<feature type="chain" id="PRO_5002889457" evidence="1">
    <location>
        <begin position="33"/>
        <end position="135"/>
    </location>
</feature>
<dbReference type="STRING" id="521460.Athe_0924"/>
<name>B9MQS5_CALBD</name>
<protein>
    <submittedName>
        <fullName evidence="2">Rare lipoprotein A</fullName>
    </submittedName>
</protein>
<dbReference type="HOGENOM" id="CLU_1881883_0_0_9"/>
<dbReference type="KEGG" id="ate:Athe_0924"/>
<sequence length="135" mass="14925">MFSKKMLRMNFVKIIACCSVLLLVLSSWNSLAATALNSNEIDKSHNNKIPSYMKPGTIITFDENGKLIILSEGSDNLISLSKEDKKIAENCKPLPEEDLPEVEPGMIVVYDALGAPVVIHQGQEEPLKIDLKEVN</sequence>
<dbReference type="eggNOG" id="COG0797">
    <property type="taxonomic scope" value="Bacteria"/>
</dbReference>
<dbReference type="RefSeq" id="WP_015907453.1">
    <property type="nucleotide sequence ID" value="NC_012034.1"/>
</dbReference>
<proteinExistence type="predicted"/>
<evidence type="ECO:0000313" key="2">
    <source>
        <dbReference type="EMBL" id="ACM60029.1"/>
    </source>
</evidence>
<keyword evidence="1" id="KW-0732">Signal</keyword>
<keyword evidence="2" id="KW-0449">Lipoprotein</keyword>
<dbReference type="AlphaFoldDB" id="B9MQS5"/>